<evidence type="ECO:0008006" key="4">
    <source>
        <dbReference type="Google" id="ProtNLM"/>
    </source>
</evidence>
<feature type="chain" id="PRO_5042146789" description="SMP-30/Gluconolactonase/LRE-like region domain-containing protein" evidence="1">
    <location>
        <begin position="19"/>
        <end position="352"/>
    </location>
</feature>
<feature type="signal peptide" evidence="1">
    <location>
        <begin position="1"/>
        <end position="18"/>
    </location>
</feature>
<dbReference type="PANTHER" id="PTHR42060:SF1">
    <property type="entry name" value="NHL REPEAT-CONTAINING PROTEIN"/>
    <property type="match status" value="1"/>
</dbReference>
<name>A0AAD9SPQ2_PHOAM</name>
<keyword evidence="3" id="KW-1185">Reference proteome</keyword>
<dbReference type="EMBL" id="JAUJFL010000001">
    <property type="protein sequence ID" value="KAK2614140.1"/>
    <property type="molecule type" value="Genomic_DNA"/>
</dbReference>
<protein>
    <recommendedName>
        <fullName evidence="4">SMP-30/Gluconolactonase/LRE-like region domain-containing protein</fullName>
    </recommendedName>
</protein>
<proteinExistence type="predicted"/>
<dbReference type="Gene3D" id="2.120.10.30">
    <property type="entry name" value="TolB, C-terminal domain"/>
    <property type="match status" value="1"/>
</dbReference>
<dbReference type="AlphaFoldDB" id="A0AAD9SPQ2"/>
<dbReference type="Proteomes" id="UP001265746">
    <property type="component" value="Unassembled WGS sequence"/>
</dbReference>
<dbReference type="PANTHER" id="PTHR42060">
    <property type="entry name" value="NHL REPEAT-CONTAINING PROTEIN-RELATED"/>
    <property type="match status" value="1"/>
</dbReference>
<evidence type="ECO:0000313" key="3">
    <source>
        <dbReference type="Proteomes" id="UP001265746"/>
    </source>
</evidence>
<reference evidence="2" key="1">
    <citation type="submission" date="2023-06" db="EMBL/GenBank/DDBJ databases">
        <authorList>
            <person name="Noh H."/>
        </authorList>
    </citation>
    <scope>NUCLEOTIDE SEQUENCE</scope>
    <source>
        <strain evidence="2">DUCC20226</strain>
    </source>
</reference>
<accession>A0AAD9SPQ2</accession>
<evidence type="ECO:0000313" key="2">
    <source>
        <dbReference type="EMBL" id="KAK2614140.1"/>
    </source>
</evidence>
<evidence type="ECO:0000256" key="1">
    <source>
        <dbReference type="SAM" id="SignalP"/>
    </source>
</evidence>
<sequence length="352" mass="37467">MLYSRLTALAILSGCAIAAETHDFSSREDQARTIYQFPNDTYVENIAIRPNGQILVNILTSPQIWLVDPEFPDEAVLVHEFSDVLGLSGIVEYQPDVFAIAGGNVSLSTGESIVGSWSIWSLDLGGLNISSNAPVSAQLPEVSKIADVPPATFLNGMALLSGPEKQILFVGDVKTGTIYSVDIVTGEYVIAINNTFTAPGPDYAFGVAATDGLQMCNDTLYFTNVGQKKLNRVRLDVDGTPAGEFETVAQTITPLDQWDDFALDHEGNAWMSTGGANTIQKINTRTGDVKIVAGDVNSTAIAEPTSAKFGRRENDAMVLYVTTAGGLATPVNGDIAVGGQVVAIRTESRGWS</sequence>
<dbReference type="InterPro" id="IPR011042">
    <property type="entry name" value="6-blade_b-propeller_TolB-like"/>
</dbReference>
<organism evidence="2 3">
    <name type="scientific">Phomopsis amygdali</name>
    <name type="common">Fusicoccum amygdali</name>
    <dbReference type="NCBI Taxonomy" id="1214568"/>
    <lineage>
        <taxon>Eukaryota</taxon>
        <taxon>Fungi</taxon>
        <taxon>Dikarya</taxon>
        <taxon>Ascomycota</taxon>
        <taxon>Pezizomycotina</taxon>
        <taxon>Sordariomycetes</taxon>
        <taxon>Sordariomycetidae</taxon>
        <taxon>Diaporthales</taxon>
        <taxon>Diaporthaceae</taxon>
        <taxon>Diaporthe</taxon>
    </lineage>
</organism>
<dbReference type="SUPFAM" id="SSF63829">
    <property type="entry name" value="Calcium-dependent phosphotriesterase"/>
    <property type="match status" value="1"/>
</dbReference>
<gene>
    <name evidence="2" type="ORF">N8I77_000993</name>
</gene>
<comment type="caution">
    <text evidence="2">The sequence shown here is derived from an EMBL/GenBank/DDBJ whole genome shotgun (WGS) entry which is preliminary data.</text>
</comment>
<keyword evidence="1" id="KW-0732">Signal</keyword>
<dbReference type="InterPro" id="IPR052998">
    <property type="entry name" value="Hetero-Diels-Alderase-like"/>
</dbReference>